<dbReference type="GO" id="GO:0000981">
    <property type="term" value="F:DNA-binding transcription factor activity, RNA polymerase II-specific"/>
    <property type="evidence" value="ECO:0007669"/>
    <property type="project" value="TreeGrafter"/>
</dbReference>
<protein>
    <submittedName>
        <fullName evidence="1">Sterol uptake control protein 2</fullName>
    </submittedName>
</protein>
<gene>
    <name evidence="1" type="primary">UPC2_3</name>
    <name evidence="1" type="ORF">DBV05_g6051</name>
</gene>
<organism evidence="1 2">
    <name type="scientific">Lasiodiplodia theobromae</name>
    <dbReference type="NCBI Taxonomy" id="45133"/>
    <lineage>
        <taxon>Eukaryota</taxon>
        <taxon>Fungi</taxon>
        <taxon>Dikarya</taxon>
        <taxon>Ascomycota</taxon>
        <taxon>Pezizomycotina</taxon>
        <taxon>Dothideomycetes</taxon>
        <taxon>Dothideomycetes incertae sedis</taxon>
        <taxon>Botryosphaeriales</taxon>
        <taxon>Botryosphaeriaceae</taxon>
        <taxon>Lasiodiplodia</taxon>
    </lineage>
</organism>
<sequence length="338" mass="38087">MSLAPGKRRRGRPPKCTSAAALTARVPAVLPEVDLAELELMHQYSTYTYLDIDREGVRTMWRVNVPLLGFSEQCVLHNIMAFSAMHLASLRPEQSAHYAALAAHYSTLGLQRTTELLATADETNCQAIYVSAILICLYVLAKGPSPGDYLLFSDNGPSEWVPLLGGLRAIVNTYGLAVLRTGLLAPMASLRSSATQPAAALENKPWIDWERPLEDLRAWLISAATEADVYVEALDGLTRCYEGRYGRGPERSYRGDSANQVVMGWIYRTKQDFILCLEQKRPMALVILAYFAPLLKSMEPMWYMRGWAEHIVAGVHMFVDEHYWAWLRWPQEQIEQHV</sequence>
<dbReference type="OrthoDB" id="416217at2759"/>
<dbReference type="AlphaFoldDB" id="A0A5N5DCF6"/>
<evidence type="ECO:0000313" key="2">
    <source>
        <dbReference type="Proteomes" id="UP000325902"/>
    </source>
</evidence>
<comment type="caution">
    <text evidence="1">The sequence shown here is derived from an EMBL/GenBank/DDBJ whole genome shotgun (WGS) entry which is preliminary data.</text>
</comment>
<dbReference type="PANTHER" id="PTHR47657:SF13">
    <property type="entry name" value="ZN(2)-C6 FUNGAL-TYPE DOMAIN-CONTAINING PROTEIN-RELATED"/>
    <property type="match status" value="1"/>
</dbReference>
<name>A0A5N5DCF6_9PEZI</name>
<dbReference type="PANTHER" id="PTHR47657">
    <property type="entry name" value="STEROL REGULATORY ELEMENT-BINDING PROTEIN ECM22"/>
    <property type="match status" value="1"/>
</dbReference>
<dbReference type="Pfam" id="PF11951">
    <property type="entry name" value="Fungal_trans_2"/>
    <property type="match status" value="1"/>
</dbReference>
<reference evidence="1 2" key="1">
    <citation type="journal article" date="2019" name="Sci. Rep.">
        <title>A multi-omics analysis of the grapevine pathogen Lasiodiplodia theobromae reveals that temperature affects the expression of virulence- and pathogenicity-related genes.</title>
        <authorList>
            <person name="Felix C."/>
            <person name="Meneses R."/>
            <person name="Goncalves M.F.M."/>
            <person name="Tilleman L."/>
            <person name="Duarte A.S."/>
            <person name="Jorrin-Novo J.V."/>
            <person name="Van de Peer Y."/>
            <person name="Deforce D."/>
            <person name="Van Nieuwerburgh F."/>
            <person name="Esteves A.C."/>
            <person name="Alves A."/>
        </authorList>
    </citation>
    <scope>NUCLEOTIDE SEQUENCE [LARGE SCALE GENOMIC DNA]</scope>
    <source>
        <strain evidence="1 2">LA-SOL3</strain>
    </source>
</reference>
<proteinExistence type="predicted"/>
<dbReference type="EMBL" id="VCHE01000034">
    <property type="protein sequence ID" value="KAB2575365.1"/>
    <property type="molecule type" value="Genomic_DNA"/>
</dbReference>
<dbReference type="InterPro" id="IPR021858">
    <property type="entry name" value="Fun_TF"/>
</dbReference>
<dbReference type="Proteomes" id="UP000325902">
    <property type="component" value="Unassembled WGS sequence"/>
</dbReference>
<accession>A0A5N5DCF6</accession>
<evidence type="ECO:0000313" key="1">
    <source>
        <dbReference type="EMBL" id="KAB2575365.1"/>
    </source>
</evidence>
<dbReference type="InterPro" id="IPR052400">
    <property type="entry name" value="Zn2-C6_fungal_TF"/>
</dbReference>
<keyword evidence="2" id="KW-1185">Reference proteome</keyword>